<evidence type="ECO:0000259" key="3">
    <source>
        <dbReference type="PROSITE" id="PS50076"/>
    </source>
</evidence>
<gene>
    <name evidence="4" type="ORF">AURDEDRAFT_188882</name>
</gene>
<feature type="region of interest" description="Disordered" evidence="2">
    <location>
        <begin position="134"/>
        <end position="179"/>
    </location>
</feature>
<dbReference type="OrthoDB" id="442087at2759"/>
<dbReference type="Pfam" id="PF00226">
    <property type="entry name" value="DnaJ"/>
    <property type="match status" value="1"/>
</dbReference>
<dbReference type="PROSITE" id="PS50088">
    <property type="entry name" value="ANK_REPEAT"/>
    <property type="match status" value="1"/>
</dbReference>
<feature type="compositionally biased region" description="Basic and acidic residues" evidence="2">
    <location>
        <begin position="169"/>
        <end position="179"/>
    </location>
</feature>
<dbReference type="SUPFAM" id="SSF46565">
    <property type="entry name" value="Chaperone J-domain"/>
    <property type="match status" value="1"/>
</dbReference>
<dbReference type="InterPro" id="IPR036770">
    <property type="entry name" value="Ankyrin_rpt-contain_sf"/>
</dbReference>
<evidence type="ECO:0000256" key="1">
    <source>
        <dbReference type="PROSITE-ProRule" id="PRU00023"/>
    </source>
</evidence>
<feature type="compositionally biased region" description="Basic and acidic residues" evidence="2">
    <location>
        <begin position="203"/>
        <end position="214"/>
    </location>
</feature>
<feature type="region of interest" description="Disordered" evidence="2">
    <location>
        <begin position="203"/>
        <end position="238"/>
    </location>
</feature>
<sequence>MVQHHHSSVPEAYARLGLDEGASLDQVKSAYKKLAMTTHPDKNPHDPMATQKFQQLSEAYDTLVKNLDRASRPSPRSPFGFGAGRDYDDYDDDDDYYYDSDDDDDDDFFDLAFHLFLYEELLRGRASRFAGRQFHHQHPHSYPSPYPGGPYPGGSSYMRRPPSPPPESDEQRHARLKREREIREAEAAKLAREEAVRKARVQAEREAEMRAGAERRKKKASKKKAAAAQSQASAAQAAQTLRERTQAIRSEVFAAARRGDSARVKKGVWEESVDAAGPEQLGAGQKGETLLHIAAARGDIDLLEWLDKHNAEADERDAHGYTAFHIALDRTLTPVVDYFLEAYPPSQSESLSVYLPPPPGENLLELAMPDAQLVWAMLCSKLVTDKTLAREAVDAPGATGEIRSMLAEWAGFSLSEVESDDSSSSEATPETSVEPESPVVPPTPLEDAKQPQQPQAQHSRQPSQASEQKPAFVPRGRGRGRGRGQMRGRGAQRGRA</sequence>
<accession>J0CWH3</accession>
<dbReference type="SMART" id="SM00271">
    <property type="entry name" value="DnaJ"/>
    <property type="match status" value="1"/>
</dbReference>
<reference evidence="5" key="1">
    <citation type="journal article" date="2012" name="Science">
        <title>The Paleozoic origin of enzymatic lignin decomposition reconstructed from 31 fungal genomes.</title>
        <authorList>
            <person name="Floudas D."/>
            <person name="Binder M."/>
            <person name="Riley R."/>
            <person name="Barry K."/>
            <person name="Blanchette R.A."/>
            <person name="Henrissat B."/>
            <person name="Martinez A.T."/>
            <person name="Otillar R."/>
            <person name="Spatafora J.W."/>
            <person name="Yadav J.S."/>
            <person name="Aerts A."/>
            <person name="Benoit I."/>
            <person name="Boyd A."/>
            <person name="Carlson A."/>
            <person name="Copeland A."/>
            <person name="Coutinho P.M."/>
            <person name="de Vries R.P."/>
            <person name="Ferreira P."/>
            <person name="Findley K."/>
            <person name="Foster B."/>
            <person name="Gaskell J."/>
            <person name="Glotzer D."/>
            <person name="Gorecki P."/>
            <person name="Heitman J."/>
            <person name="Hesse C."/>
            <person name="Hori C."/>
            <person name="Igarashi K."/>
            <person name="Jurgens J.A."/>
            <person name="Kallen N."/>
            <person name="Kersten P."/>
            <person name="Kohler A."/>
            <person name="Kuees U."/>
            <person name="Kumar T.K.A."/>
            <person name="Kuo A."/>
            <person name="LaButti K."/>
            <person name="Larrondo L.F."/>
            <person name="Lindquist E."/>
            <person name="Ling A."/>
            <person name="Lombard V."/>
            <person name="Lucas S."/>
            <person name="Lundell T."/>
            <person name="Martin R."/>
            <person name="McLaughlin D.J."/>
            <person name="Morgenstern I."/>
            <person name="Morin E."/>
            <person name="Murat C."/>
            <person name="Nagy L.G."/>
            <person name="Nolan M."/>
            <person name="Ohm R.A."/>
            <person name="Patyshakuliyeva A."/>
            <person name="Rokas A."/>
            <person name="Ruiz-Duenas F.J."/>
            <person name="Sabat G."/>
            <person name="Salamov A."/>
            <person name="Samejima M."/>
            <person name="Schmutz J."/>
            <person name="Slot J.C."/>
            <person name="St John F."/>
            <person name="Stenlid J."/>
            <person name="Sun H."/>
            <person name="Sun S."/>
            <person name="Syed K."/>
            <person name="Tsang A."/>
            <person name="Wiebenga A."/>
            <person name="Young D."/>
            <person name="Pisabarro A."/>
            <person name="Eastwood D.C."/>
            <person name="Martin F."/>
            <person name="Cullen D."/>
            <person name="Grigoriev I.V."/>
            <person name="Hibbett D.S."/>
        </authorList>
    </citation>
    <scope>NUCLEOTIDE SEQUENCE [LARGE SCALE GENOMIC DNA]</scope>
    <source>
        <strain evidence="5">TFB10046</strain>
    </source>
</reference>
<dbReference type="Proteomes" id="UP000006514">
    <property type="component" value="Unassembled WGS sequence"/>
</dbReference>
<dbReference type="SMART" id="SM00248">
    <property type="entry name" value="ANK"/>
    <property type="match status" value="2"/>
</dbReference>
<dbReference type="EMBL" id="JH687913">
    <property type="protein sequence ID" value="EJD34931.1"/>
    <property type="molecule type" value="Genomic_DNA"/>
</dbReference>
<dbReference type="InterPro" id="IPR001623">
    <property type="entry name" value="DnaJ_domain"/>
</dbReference>
<dbReference type="eggNOG" id="KOG0713">
    <property type="taxonomic scope" value="Eukaryota"/>
</dbReference>
<keyword evidence="5" id="KW-1185">Reference proteome</keyword>
<dbReference type="Gene3D" id="1.25.40.20">
    <property type="entry name" value="Ankyrin repeat-containing domain"/>
    <property type="match status" value="1"/>
</dbReference>
<feature type="compositionally biased region" description="Basic residues" evidence="2">
    <location>
        <begin position="215"/>
        <end position="225"/>
    </location>
</feature>
<feature type="region of interest" description="Disordered" evidence="2">
    <location>
        <begin position="414"/>
        <end position="496"/>
    </location>
</feature>
<evidence type="ECO:0000313" key="4">
    <source>
        <dbReference type="EMBL" id="EJD34931.1"/>
    </source>
</evidence>
<dbReference type="InterPro" id="IPR050817">
    <property type="entry name" value="DjlA_DnaK_co-chaperone"/>
</dbReference>
<feature type="compositionally biased region" description="Low complexity" evidence="2">
    <location>
        <begin position="450"/>
        <end position="466"/>
    </location>
</feature>
<protein>
    <submittedName>
        <fullName evidence="4">DnaJ-domain-containing protein</fullName>
    </submittedName>
</protein>
<dbReference type="Pfam" id="PF12796">
    <property type="entry name" value="Ank_2"/>
    <property type="match status" value="1"/>
</dbReference>
<dbReference type="PROSITE" id="PS50297">
    <property type="entry name" value="ANK_REP_REGION"/>
    <property type="match status" value="1"/>
</dbReference>
<dbReference type="SUPFAM" id="SSF48403">
    <property type="entry name" value="Ankyrin repeat"/>
    <property type="match status" value="1"/>
</dbReference>
<feature type="domain" description="J" evidence="3">
    <location>
        <begin position="11"/>
        <end position="91"/>
    </location>
</feature>
<dbReference type="PANTHER" id="PTHR24074">
    <property type="entry name" value="CO-CHAPERONE PROTEIN DJLA"/>
    <property type="match status" value="1"/>
</dbReference>
<dbReference type="InParanoid" id="J0CWH3"/>
<dbReference type="PROSITE" id="PS50076">
    <property type="entry name" value="DNAJ_2"/>
    <property type="match status" value="1"/>
</dbReference>
<dbReference type="AlphaFoldDB" id="J0CWH3"/>
<keyword evidence="1" id="KW-0040">ANK repeat</keyword>
<dbReference type="PRINTS" id="PR00625">
    <property type="entry name" value="JDOMAIN"/>
</dbReference>
<dbReference type="KEGG" id="adl:AURDEDRAFT_188882"/>
<dbReference type="CDD" id="cd06257">
    <property type="entry name" value="DnaJ"/>
    <property type="match status" value="1"/>
</dbReference>
<feature type="region of interest" description="Disordered" evidence="2">
    <location>
        <begin position="66"/>
        <end position="87"/>
    </location>
</feature>
<evidence type="ECO:0000256" key="2">
    <source>
        <dbReference type="SAM" id="MobiDB-lite"/>
    </source>
</evidence>
<feature type="compositionally biased region" description="Low complexity" evidence="2">
    <location>
        <begin position="424"/>
        <end position="437"/>
    </location>
</feature>
<feature type="compositionally biased region" description="Basic residues" evidence="2">
    <location>
        <begin position="476"/>
        <end position="496"/>
    </location>
</feature>
<organism evidence="4 5">
    <name type="scientific">Auricularia subglabra (strain TFB-10046 / SS5)</name>
    <name type="common">White-rot fungus</name>
    <name type="synonym">Auricularia delicata (strain TFB10046)</name>
    <dbReference type="NCBI Taxonomy" id="717982"/>
    <lineage>
        <taxon>Eukaryota</taxon>
        <taxon>Fungi</taxon>
        <taxon>Dikarya</taxon>
        <taxon>Basidiomycota</taxon>
        <taxon>Agaricomycotina</taxon>
        <taxon>Agaricomycetes</taxon>
        <taxon>Auriculariales</taxon>
        <taxon>Auriculariaceae</taxon>
        <taxon>Auricularia</taxon>
    </lineage>
</organism>
<dbReference type="InterPro" id="IPR036869">
    <property type="entry name" value="J_dom_sf"/>
</dbReference>
<feature type="compositionally biased region" description="Low complexity" evidence="2">
    <location>
        <begin position="226"/>
        <end position="238"/>
    </location>
</feature>
<dbReference type="InterPro" id="IPR002110">
    <property type="entry name" value="Ankyrin_rpt"/>
</dbReference>
<feature type="repeat" description="ANK" evidence="1">
    <location>
        <begin position="286"/>
        <end position="318"/>
    </location>
</feature>
<evidence type="ECO:0000313" key="5">
    <source>
        <dbReference type="Proteomes" id="UP000006514"/>
    </source>
</evidence>
<dbReference type="Gene3D" id="1.10.287.110">
    <property type="entry name" value="DnaJ domain"/>
    <property type="match status" value="1"/>
</dbReference>
<name>J0CWH3_AURST</name>
<proteinExistence type="predicted"/>